<gene>
    <name evidence="2 4" type="ORF">BDZ99DRAFT_133386</name>
</gene>
<evidence type="ECO:0000313" key="2">
    <source>
        <dbReference type="EMBL" id="KAF2816315.1"/>
    </source>
</evidence>
<reference evidence="2 4" key="1">
    <citation type="journal article" date="2020" name="Stud. Mycol.">
        <title>101 Dothideomycetes genomes: a test case for predicting lifestyles and emergence of pathogens.</title>
        <authorList>
            <person name="Haridas S."/>
            <person name="Albert R."/>
            <person name="Binder M."/>
            <person name="Bloem J."/>
            <person name="Labutti K."/>
            <person name="Salamov A."/>
            <person name="Andreopoulos B."/>
            <person name="Baker S."/>
            <person name="Barry K."/>
            <person name="Bills G."/>
            <person name="Bluhm B."/>
            <person name="Cannon C."/>
            <person name="Castanera R."/>
            <person name="Culley D."/>
            <person name="Daum C."/>
            <person name="Ezra D."/>
            <person name="Gonzalez J."/>
            <person name="Henrissat B."/>
            <person name="Kuo A."/>
            <person name="Liang C."/>
            <person name="Lipzen A."/>
            <person name="Lutzoni F."/>
            <person name="Magnuson J."/>
            <person name="Mondo S."/>
            <person name="Nolan M."/>
            <person name="Ohm R."/>
            <person name="Pangilinan J."/>
            <person name="Park H.-J."/>
            <person name="Ramirez L."/>
            <person name="Alfaro M."/>
            <person name="Sun H."/>
            <person name="Tritt A."/>
            <person name="Yoshinaga Y."/>
            <person name="Zwiers L.-H."/>
            <person name="Turgeon B."/>
            <person name="Goodwin S."/>
            <person name="Spatafora J."/>
            <person name="Crous P."/>
            <person name="Grigoriev I."/>
        </authorList>
    </citation>
    <scope>NUCLEOTIDE SEQUENCE</scope>
    <source>
        <strain evidence="2 4">CBS 304.34</strain>
    </source>
</reference>
<dbReference type="EMBL" id="MU003693">
    <property type="protein sequence ID" value="KAF2816315.1"/>
    <property type="molecule type" value="Genomic_DNA"/>
</dbReference>
<protein>
    <submittedName>
        <fullName evidence="2 4">Uncharacterized protein</fullName>
    </submittedName>
</protein>
<dbReference type="AlphaFoldDB" id="A0A6A6Z7R9"/>
<evidence type="ECO:0000313" key="3">
    <source>
        <dbReference type="Proteomes" id="UP000504636"/>
    </source>
</evidence>
<organism evidence="2">
    <name type="scientific">Mytilinidion resinicola</name>
    <dbReference type="NCBI Taxonomy" id="574789"/>
    <lineage>
        <taxon>Eukaryota</taxon>
        <taxon>Fungi</taxon>
        <taxon>Dikarya</taxon>
        <taxon>Ascomycota</taxon>
        <taxon>Pezizomycotina</taxon>
        <taxon>Dothideomycetes</taxon>
        <taxon>Pleosporomycetidae</taxon>
        <taxon>Mytilinidiales</taxon>
        <taxon>Mytilinidiaceae</taxon>
        <taxon>Mytilinidion</taxon>
    </lineage>
</organism>
<feature type="region of interest" description="Disordered" evidence="1">
    <location>
        <begin position="340"/>
        <end position="423"/>
    </location>
</feature>
<proteinExistence type="predicted"/>
<dbReference type="OrthoDB" id="10541824at2759"/>
<feature type="region of interest" description="Disordered" evidence="1">
    <location>
        <begin position="18"/>
        <end position="52"/>
    </location>
</feature>
<sequence>MRILPFRGGLATNATFKQQVRRAPKSSKSPVSPKPRMNWQTFDPTEGATNPKRDQRLKTLAKTLESARRKLETATPESLELDTHRLALVENRARFAEWYEPFERVYEDLSRLYEVLAKCPFPGLRQARARIRPGTELSRDILHLKMNLYPILEGLQSEKYRAYLKIRNDATPLFSLAIESSEFTEQAVRDLITQSPNENTLRDIFSNYPSFTIPSKGIARKLFVAEGKFDRALQTSLRKLSRDTHPVQTAWSIKHRMQSLTESASNKVDSESKQVSSSQIALWVQELQELERRKELQRPKHPPGLIRRISNRERDQQEALRVRISRLEQLLEELKGKMIDGPSLRSSLPAKVGANEVDKSLRKPKRKRPRKIGLTPSLRPPRPRLIATKSHKQESEHLDSGDSEKSNQSEPSFIPGFPHFHLR</sequence>
<dbReference type="Proteomes" id="UP000504636">
    <property type="component" value="Unplaced"/>
</dbReference>
<keyword evidence="3" id="KW-1185">Reference proteome</keyword>
<feature type="compositionally biased region" description="Low complexity" evidence="1">
    <location>
        <begin position="26"/>
        <end position="35"/>
    </location>
</feature>
<name>A0A6A6Z7R9_9PEZI</name>
<feature type="compositionally biased region" description="Basic residues" evidence="1">
    <location>
        <begin position="362"/>
        <end position="371"/>
    </location>
</feature>
<accession>A0A6A6Z7R9</accession>
<evidence type="ECO:0000313" key="4">
    <source>
        <dbReference type="RefSeq" id="XP_033583279.1"/>
    </source>
</evidence>
<reference evidence="4" key="2">
    <citation type="submission" date="2020-04" db="EMBL/GenBank/DDBJ databases">
        <authorList>
            <consortium name="NCBI Genome Project"/>
        </authorList>
    </citation>
    <scope>NUCLEOTIDE SEQUENCE</scope>
    <source>
        <strain evidence="4">CBS 304.34</strain>
    </source>
</reference>
<feature type="compositionally biased region" description="Basic and acidic residues" evidence="1">
    <location>
        <begin position="391"/>
        <end position="407"/>
    </location>
</feature>
<evidence type="ECO:0000256" key="1">
    <source>
        <dbReference type="SAM" id="MobiDB-lite"/>
    </source>
</evidence>
<dbReference type="RefSeq" id="XP_033583279.1">
    <property type="nucleotide sequence ID" value="XM_033712630.1"/>
</dbReference>
<dbReference type="GeneID" id="54453523"/>
<reference evidence="4" key="3">
    <citation type="submission" date="2025-04" db="UniProtKB">
        <authorList>
            <consortium name="RefSeq"/>
        </authorList>
    </citation>
    <scope>IDENTIFICATION</scope>
    <source>
        <strain evidence="4">CBS 304.34</strain>
    </source>
</reference>